<keyword evidence="2 4" id="KW-0808">Transferase</keyword>
<dbReference type="InterPro" id="IPR029044">
    <property type="entry name" value="Nucleotide-diphossugar_trans"/>
</dbReference>
<accession>A0A498CPZ1</accession>
<dbReference type="GO" id="GO:0016757">
    <property type="term" value="F:glycosyltransferase activity"/>
    <property type="evidence" value="ECO:0007669"/>
    <property type="project" value="UniProtKB-KW"/>
</dbReference>
<evidence type="ECO:0000256" key="1">
    <source>
        <dbReference type="ARBA" id="ARBA00022676"/>
    </source>
</evidence>
<dbReference type="SUPFAM" id="SSF53448">
    <property type="entry name" value="Nucleotide-diphospho-sugar transferases"/>
    <property type="match status" value="1"/>
</dbReference>
<keyword evidence="1" id="KW-0328">Glycosyltransferase</keyword>
<name>A0A498CPZ1_9FIRM</name>
<dbReference type="AlphaFoldDB" id="A0A498CPZ1"/>
<gene>
    <name evidence="4" type="ORF">D4A47_07900</name>
</gene>
<proteinExistence type="predicted"/>
<keyword evidence="3" id="KW-0479">Metal-binding</keyword>
<dbReference type="Pfam" id="PF01501">
    <property type="entry name" value="Glyco_transf_8"/>
    <property type="match status" value="1"/>
</dbReference>
<dbReference type="PANTHER" id="PTHR13778:SF47">
    <property type="entry name" value="LIPOPOLYSACCHARIDE 1,3-GALACTOSYLTRANSFERASE"/>
    <property type="match status" value="1"/>
</dbReference>
<dbReference type="CDD" id="cd04194">
    <property type="entry name" value="GT8_A4GalT_like"/>
    <property type="match status" value="1"/>
</dbReference>
<evidence type="ECO:0000313" key="5">
    <source>
        <dbReference type="Proteomes" id="UP000276301"/>
    </source>
</evidence>
<evidence type="ECO:0000256" key="2">
    <source>
        <dbReference type="ARBA" id="ARBA00022679"/>
    </source>
</evidence>
<dbReference type="EMBL" id="RCHT01000012">
    <property type="protein sequence ID" value="RLL10806.1"/>
    <property type="molecule type" value="Genomic_DNA"/>
</dbReference>
<dbReference type="InterPro" id="IPR002495">
    <property type="entry name" value="Glyco_trans_8"/>
</dbReference>
<evidence type="ECO:0000256" key="3">
    <source>
        <dbReference type="ARBA" id="ARBA00022723"/>
    </source>
</evidence>
<dbReference type="InterPro" id="IPR050748">
    <property type="entry name" value="Glycosyltrans_8_dom-fam"/>
</dbReference>
<evidence type="ECO:0000313" key="4">
    <source>
        <dbReference type="EMBL" id="RLL10806.1"/>
    </source>
</evidence>
<reference evidence="4 5" key="1">
    <citation type="submission" date="2018-10" db="EMBL/GenBank/DDBJ databases">
        <title>Anaerotruncus faecis sp. nov., isolated from human feces.</title>
        <authorList>
            <person name="Wang Y.-J."/>
        </authorList>
    </citation>
    <scope>NUCLEOTIDE SEQUENCE [LARGE SCALE GENOMIC DNA]</scope>
    <source>
        <strain evidence="4 5">22A2-44</strain>
    </source>
</reference>
<protein>
    <submittedName>
        <fullName evidence="4">Glycosyltransferase family 8 protein</fullName>
    </submittedName>
</protein>
<dbReference type="GO" id="GO:0046872">
    <property type="term" value="F:metal ion binding"/>
    <property type="evidence" value="ECO:0007669"/>
    <property type="project" value="UniProtKB-KW"/>
</dbReference>
<dbReference type="Gene3D" id="3.90.550.10">
    <property type="entry name" value="Spore Coat Polysaccharide Biosynthesis Protein SpsA, Chain A"/>
    <property type="match status" value="1"/>
</dbReference>
<sequence>MAARGGRPPHPLGAGPGAARLAGALRGSAVNVVYASSGGYAEIAGISMRSLFESNRDVEELAVWMVDCGIGGENRRKLLSVAAEYDRALFFVHGVDPSERAGIPVAEGRWHPATFQRLFLGSLLPPEAERVLYLDCDTLVRRPLAPLWERPFGSSSALGVDDCRSGRYAAELGLPPDAPYVGSGVLLLDLARWRREGTEERFLAFLRTRGGDVTYVDQGVLNGTLGALGQTGALPPRFGAPTVLFDFPYRDLLRLRRPAHPPTEAEWRAAVEDPAVVHFTACFYSGSRPWNADCPHPFAAEYLAHKAASPWREEPPRPDGRGPAGRLTTAAAHLLPRGLMLAVMSFLHARAYPWARGVKSRMRRRRRG</sequence>
<comment type="caution">
    <text evidence="4">The sequence shown here is derived from an EMBL/GenBank/DDBJ whole genome shotgun (WGS) entry which is preliminary data.</text>
</comment>
<organism evidence="4 5">
    <name type="scientific">Anaerotruncus massiliensis</name>
    <name type="common">ex Liu et al. 2021</name>
    <dbReference type="NCBI Taxonomy" id="2321404"/>
    <lineage>
        <taxon>Bacteria</taxon>
        <taxon>Bacillati</taxon>
        <taxon>Bacillota</taxon>
        <taxon>Clostridia</taxon>
        <taxon>Eubacteriales</taxon>
        <taxon>Oscillospiraceae</taxon>
        <taxon>Anaerotruncus</taxon>
    </lineage>
</organism>
<keyword evidence="5" id="KW-1185">Reference proteome</keyword>
<dbReference type="Proteomes" id="UP000276301">
    <property type="component" value="Unassembled WGS sequence"/>
</dbReference>
<dbReference type="PANTHER" id="PTHR13778">
    <property type="entry name" value="GLYCOSYLTRANSFERASE 8 DOMAIN-CONTAINING PROTEIN"/>
    <property type="match status" value="1"/>
</dbReference>